<feature type="domain" description="GmrSD restriction endonucleases C-terminal" evidence="2">
    <location>
        <begin position="464"/>
        <end position="621"/>
    </location>
</feature>
<dbReference type="Pfam" id="PF07510">
    <property type="entry name" value="GmrSD_C"/>
    <property type="match status" value="1"/>
</dbReference>
<gene>
    <name evidence="3" type="ORF">LMG23992_02261</name>
</gene>
<evidence type="ECO:0000259" key="2">
    <source>
        <dbReference type="Pfam" id="PF07510"/>
    </source>
</evidence>
<proteinExistence type="predicted"/>
<evidence type="ECO:0000313" key="3">
    <source>
        <dbReference type="EMBL" id="CAG9172536.1"/>
    </source>
</evidence>
<feature type="domain" description="GmrSD restriction endonucleases N-terminal" evidence="1">
    <location>
        <begin position="9"/>
        <end position="258"/>
    </location>
</feature>
<dbReference type="Proteomes" id="UP000727654">
    <property type="component" value="Unassembled WGS sequence"/>
</dbReference>
<dbReference type="RefSeq" id="WP_224079874.1">
    <property type="nucleotide sequence ID" value="NZ_CAJZAI010000004.1"/>
</dbReference>
<dbReference type="InterPro" id="IPR004919">
    <property type="entry name" value="GmrSD_N"/>
</dbReference>
<organism evidence="3 4">
    <name type="scientific">Cupriavidus laharis</name>
    <dbReference type="NCBI Taxonomy" id="151654"/>
    <lineage>
        <taxon>Bacteria</taxon>
        <taxon>Pseudomonadati</taxon>
        <taxon>Pseudomonadota</taxon>
        <taxon>Betaproteobacteria</taxon>
        <taxon>Burkholderiales</taxon>
        <taxon>Burkholderiaceae</taxon>
        <taxon>Cupriavidus</taxon>
    </lineage>
</organism>
<dbReference type="Pfam" id="PF03235">
    <property type="entry name" value="GmrSD_N"/>
    <property type="match status" value="1"/>
</dbReference>
<protein>
    <recommendedName>
        <fullName evidence="5">DUF262 domain-containing protein</fullName>
    </recommendedName>
</protein>
<evidence type="ECO:0000313" key="4">
    <source>
        <dbReference type="Proteomes" id="UP000727654"/>
    </source>
</evidence>
<reference evidence="3 4" key="1">
    <citation type="submission" date="2021-08" db="EMBL/GenBank/DDBJ databases">
        <authorList>
            <person name="Peeters C."/>
        </authorList>
    </citation>
    <scope>NUCLEOTIDE SEQUENCE [LARGE SCALE GENOMIC DNA]</scope>
    <source>
        <strain evidence="3 4">LMG 23992</strain>
    </source>
</reference>
<keyword evidence="4" id="KW-1185">Reference proteome</keyword>
<sequence length="636" mass="72904">MEANTRKLERIFDQTITYQVPLFQRPYVWTQEANWEPLWEDIQSLLDKHLRGGKVHPHFLGAVVLEQLANSTGSIESRQVIDGQQRFTTLQLFLMAARDLATVHGNAKYIERFTDLVANRRSKIDNDDEAFKVWPTNSNRAAFRLVHEAGSPANVDKAIKLRAELVDGSNNIIGGYRFFHSQLSNWLDGKLDDDEDADVLSGKAIGDRFDSLWHVVKDCLQVVVIDLDKNDETQVIFETLNARGEDLLPADLIKNFLFRRAASDGENVEKLYGDHWQWFETAWWRSEVKQGRITRPRIDVFINHYLAMMTRDEVKASHLFNAFKAFAEQSASNVGSLLNVPKTAAEHIAQLSRYAKVFKTFYEPEKHKRLSTFLRRLEAVDTTTVFPFLLYAHAELVPGRIEEFDKILVLIESYLMRRMVCNLTGKNYNRYFVDLIRALDRKGALTADAVAEHMGKSLADSTRYPDDKSFEAAITDLPLYGRLAQYKVRAVLEALDEIAHTSKSEVQPLPSGLTIEHVMPQTWQTHWPLADKHKIDSETAKNDPIKEQQAVQRRGRLINTLGNLTLITGSLNPALSNSAWTTKRPELLKFSKLNLTQYFHEKDAEDWDEEAIEKRTTYLYEQLAQIWPALPKSSIG</sequence>
<name>A0ABM8WYA5_9BURK</name>
<dbReference type="EMBL" id="CAJZAI010000004">
    <property type="protein sequence ID" value="CAG9172536.1"/>
    <property type="molecule type" value="Genomic_DNA"/>
</dbReference>
<evidence type="ECO:0000259" key="1">
    <source>
        <dbReference type="Pfam" id="PF03235"/>
    </source>
</evidence>
<dbReference type="PANTHER" id="PTHR35149">
    <property type="entry name" value="SLL5132 PROTEIN"/>
    <property type="match status" value="1"/>
</dbReference>
<evidence type="ECO:0008006" key="5">
    <source>
        <dbReference type="Google" id="ProtNLM"/>
    </source>
</evidence>
<dbReference type="InterPro" id="IPR011089">
    <property type="entry name" value="GmrSD_C"/>
</dbReference>
<accession>A0ABM8WYA5</accession>
<dbReference type="PANTHER" id="PTHR35149:SF2">
    <property type="entry name" value="DUF262 DOMAIN-CONTAINING PROTEIN"/>
    <property type="match status" value="1"/>
</dbReference>
<comment type="caution">
    <text evidence="3">The sequence shown here is derived from an EMBL/GenBank/DDBJ whole genome shotgun (WGS) entry which is preliminary data.</text>
</comment>